<dbReference type="EMBL" id="QDEB01023436">
    <property type="protein sequence ID" value="RZC40747.1"/>
    <property type="molecule type" value="Genomic_DNA"/>
</dbReference>
<feature type="region of interest" description="Disordered" evidence="1">
    <location>
        <begin position="490"/>
        <end position="521"/>
    </location>
</feature>
<feature type="region of interest" description="Disordered" evidence="1">
    <location>
        <begin position="559"/>
        <end position="605"/>
    </location>
</feature>
<proteinExistence type="predicted"/>
<reference evidence="2 3" key="1">
    <citation type="submission" date="2017-03" db="EMBL/GenBank/DDBJ databases">
        <title>Genome of the blue death feigning beetle - Asbolus verrucosus.</title>
        <authorList>
            <person name="Rider S.D."/>
        </authorList>
    </citation>
    <scope>NUCLEOTIDE SEQUENCE [LARGE SCALE GENOMIC DNA]</scope>
    <source>
        <strain evidence="2">Butters</strain>
        <tissue evidence="2">Head and leg muscle</tissue>
    </source>
</reference>
<feature type="compositionally biased region" description="Basic and acidic residues" evidence="1">
    <location>
        <begin position="98"/>
        <end position="108"/>
    </location>
</feature>
<comment type="caution">
    <text evidence="2">The sequence shown here is derived from an EMBL/GenBank/DDBJ whole genome shotgun (WGS) entry which is preliminary data.</text>
</comment>
<dbReference type="STRING" id="1661398.A0A482W7M4"/>
<keyword evidence="3" id="KW-1185">Reference proteome</keyword>
<feature type="region of interest" description="Disordered" evidence="1">
    <location>
        <begin position="1"/>
        <end position="43"/>
    </location>
</feature>
<feature type="region of interest" description="Disordered" evidence="1">
    <location>
        <begin position="253"/>
        <end position="278"/>
    </location>
</feature>
<sequence>MRLGAAPPVGGSADPANDHDKGFYENLPFHGMQNPPNKSFHGFQNNQQMQLTNVPARFNFNRNLSNPYLNSVLPQTIRVPGRREADVRRTASGINISENEKPKDETNSEKIASPMASNNDKRFGSLELKKHKCYSPTFYSMRCKKHAKKRPVVYALPKKVFGDLKPPEEKKPDVYQDLTDSIQIFEQNADNEPPKAVPVPAPRCKKHRKNEIIYQNVSQQLQQDLAPNPDVSNSSNDGSENLESEISVIEAQVHTQDDRDESKPEIPRSPPKLVGVSPKANVSIDSNIIKVEAMKALKSSPMLKVSPNFIKPKTESPKGALSLQIQAKMKNSNDNLNQTDDSSKENLPLIPQMPLLNPQNKWSPGLAKANQQIYELELCMSAQPRILIVFNGFQNAFYTLTTPHYKHMSVGLPPQYSATIPHQKHTKLIPRALFNEQLPKSKSFSSKPKHKKHFQIPLQKCHSFKFQTAESYFQPIKNIHEEDLMKNGYVSDYPESSRGRHHKREKPKQKTKGPLVLRRPNEYHENVQFPENVQNSVQLQYPQPVLGRSMKKPNGVVYADLDMPKTNSKKGSHETSSSQSKSQKSKPKTEYATLSFNDIGQEIDV</sequence>
<feature type="compositionally biased region" description="Basic and acidic residues" evidence="1">
    <location>
        <begin position="255"/>
        <end position="266"/>
    </location>
</feature>
<gene>
    <name evidence="2" type="ORF">BDFB_007192</name>
</gene>
<evidence type="ECO:0000313" key="3">
    <source>
        <dbReference type="Proteomes" id="UP000292052"/>
    </source>
</evidence>
<feature type="compositionally biased region" description="Polar residues" evidence="1">
    <location>
        <begin position="34"/>
        <end position="43"/>
    </location>
</feature>
<organism evidence="2 3">
    <name type="scientific">Asbolus verrucosus</name>
    <name type="common">Desert ironclad beetle</name>
    <dbReference type="NCBI Taxonomy" id="1661398"/>
    <lineage>
        <taxon>Eukaryota</taxon>
        <taxon>Metazoa</taxon>
        <taxon>Ecdysozoa</taxon>
        <taxon>Arthropoda</taxon>
        <taxon>Hexapoda</taxon>
        <taxon>Insecta</taxon>
        <taxon>Pterygota</taxon>
        <taxon>Neoptera</taxon>
        <taxon>Endopterygota</taxon>
        <taxon>Coleoptera</taxon>
        <taxon>Polyphaga</taxon>
        <taxon>Cucujiformia</taxon>
        <taxon>Tenebrionidae</taxon>
        <taxon>Pimeliinae</taxon>
        <taxon>Asbolus</taxon>
    </lineage>
</organism>
<feature type="non-terminal residue" evidence="2">
    <location>
        <position position="605"/>
    </location>
</feature>
<evidence type="ECO:0000313" key="2">
    <source>
        <dbReference type="EMBL" id="RZC40747.1"/>
    </source>
</evidence>
<dbReference type="AlphaFoldDB" id="A0A482W7M4"/>
<dbReference type="OrthoDB" id="6106100at2759"/>
<name>A0A482W7M4_ASBVE</name>
<evidence type="ECO:0000256" key="1">
    <source>
        <dbReference type="SAM" id="MobiDB-lite"/>
    </source>
</evidence>
<accession>A0A482W7M4</accession>
<feature type="region of interest" description="Disordered" evidence="1">
    <location>
        <begin position="95"/>
        <end position="121"/>
    </location>
</feature>
<feature type="compositionally biased region" description="Basic residues" evidence="1">
    <location>
        <begin position="499"/>
        <end position="511"/>
    </location>
</feature>
<protein>
    <submittedName>
        <fullName evidence="2">Hemicentin-1</fullName>
    </submittedName>
</protein>
<dbReference type="Proteomes" id="UP000292052">
    <property type="component" value="Unassembled WGS sequence"/>
</dbReference>